<gene>
    <name evidence="1" type="ORF">GCM10010211_30670</name>
</gene>
<dbReference type="Proteomes" id="UP000654471">
    <property type="component" value="Unassembled WGS sequence"/>
</dbReference>
<accession>A0ABQ2V233</accession>
<dbReference type="EMBL" id="BMRP01000009">
    <property type="protein sequence ID" value="GGU63504.1"/>
    <property type="molecule type" value="Genomic_DNA"/>
</dbReference>
<evidence type="ECO:0000313" key="2">
    <source>
        <dbReference type="Proteomes" id="UP000654471"/>
    </source>
</evidence>
<keyword evidence="2" id="KW-1185">Reference proteome</keyword>
<comment type="caution">
    <text evidence="1">The sequence shown here is derived from an EMBL/GenBank/DDBJ whole genome shotgun (WGS) entry which is preliminary data.</text>
</comment>
<name>A0ABQ2V233_9ACTN</name>
<organism evidence="1 2">
    <name type="scientific">Streptomyces albospinus</name>
    <dbReference type="NCBI Taxonomy" id="285515"/>
    <lineage>
        <taxon>Bacteria</taxon>
        <taxon>Bacillati</taxon>
        <taxon>Actinomycetota</taxon>
        <taxon>Actinomycetes</taxon>
        <taxon>Kitasatosporales</taxon>
        <taxon>Streptomycetaceae</taxon>
        <taxon>Streptomyces</taxon>
    </lineage>
</organism>
<evidence type="ECO:0000313" key="1">
    <source>
        <dbReference type="EMBL" id="GGU63504.1"/>
    </source>
</evidence>
<proteinExistence type="predicted"/>
<protein>
    <submittedName>
        <fullName evidence="1">Uncharacterized protein</fullName>
    </submittedName>
</protein>
<sequence length="83" mass="8800">MGSGLVGALVDGGVQLPLGVMAVGALRVWFQYRKAVVIECGRTARLRYALHTVQPELRADVIAAFASAEAASDEARITGDRTE</sequence>
<reference evidence="2" key="1">
    <citation type="journal article" date="2019" name="Int. J. Syst. Evol. Microbiol.">
        <title>The Global Catalogue of Microorganisms (GCM) 10K type strain sequencing project: providing services to taxonomists for standard genome sequencing and annotation.</title>
        <authorList>
            <consortium name="The Broad Institute Genomics Platform"/>
            <consortium name="The Broad Institute Genome Sequencing Center for Infectious Disease"/>
            <person name="Wu L."/>
            <person name="Ma J."/>
        </authorList>
    </citation>
    <scope>NUCLEOTIDE SEQUENCE [LARGE SCALE GENOMIC DNA]</scope>
    <source>
        <strain evidence="2">JCM 3399</strain>
    </source>
</reference>